<dbReference type="EMBL" id="EF087578">
    <property type="protein sequence ID" value="ABK26816.1"/>
    <property type="molecule type" value="mRNA"/>
</dbReference>
<dbReference type="InterPro" id="IPR051257">
    <property type="entry name" value="Diverse_CBS-Domain"/>
</dbReference>
<dbReference type="SMART" id="SM00116">
    <property type="entry name" value="CBS"/>
    <property type="match status" value="1"/>
</dbReference>
<accession>A9P0P2</accession>
<name>A9P0P2_PICSI</name>
<dbReference type="Pfam" id="PF00571">
    <property type="entry name" value="CBS"/>
    <property type="match status" value="2"/>
</dbReference>
<proteinExistence type="evidence at transcript level"/>
<reference evidence="4" key="1">
    <citation type="journal article" date="2008" name="BMC Genomics">
        <title>A conifer genomics resource of 200,000 spruce (Picea spp.) ESTs and 6,464 high-quality, sequence-finished full-length cDNAs for Sitka spruce (Picea sitchensis).</title>
        <authorList>
            <person name="Ralph S.G."/>
            <person name="Chun H.J."/>
            <person name="Kolosova N."/>
            <person name="Cooper D."/>
            <person name="Oddy C."/>
            <person name="Ritland C.E."/>
            <person name="Kirkpatrick R."/>
            <person name="Moore R."/>
            <person name="Barber S."/>
            <person name="Holt R.A."/>
            <person name="Jones S.J."/>
            <person name="Marra M.A."/>
            <person name="Douglas C.J."/>
            <person name="Ritland K."/>
            <person name="Bohlmann J."/>
        </authorList>
    </citation>
    <scope>NUCLEOTIDE SEQUENCE</scope>
    <source>
        <tissue evidence="4">Green portion of the leader tissue</tissue>
    </source>
</reference>
<dbReference type="PROSITE" id="PS51371">
    <property type="entry name" value="CBS"/>
    <property type="match status" value="1"/>
</dbReference>
<dbReference type="PANTHER" id="PTHR43080">
    <property type="entry name" value="CBS DOMAIN-CONTAINING PROTEIN CBSX3, MITOCHONDRIAL"/>
    <property type="match status" value="1"/>
</dbReference>
<protein>
    <recommendedName>
        <fullName evidence="3">CBS domain-containing protein</fullName>
    </recommendedName>
</protein>
<dbReference type="Gene3D" id="3.10.580.10">
    <property type="entry name" value="CBS-domain"/>
    <property type="match status" value="1"/>
</dbReference>
<feature type="domain" description="CBS" evidence="3">
    <location>
        <begin position="187"/>
        <end position="242"/>
    </location>
</feature>
<reference evidence="5" key="2">
    <citation type="submission" date="2009-02" db="EMBL/GenBank/DDBJ databases">
        <title>Full length sequence-verified cDNA sequences from Sitka spruce (Picea sitchensis).</title>
        <authorList>
            <person name="Reid K.E."/>
            <person name="Liao N."/>
            <person name="Ralph S."/>
            <person name="Kolosova N."/>
            <person name="Oddy C."/>
            <person name="Moore R."/>
            <person name="Mayo M."/>
            <person name="Wagner S."/>
            <person name="King J."/>
            <person name="Yanchuk A."/>
            <person name="Holt R."/>
            <person name="Jones S."/>
            <person name="Marra M."/>
            <person name="Ritland C.E."/>
            <person name="Ritland K."/>
            <person name="Bohlmann J."/>
        </authorList>
    </citation>
    <scope>NUCLEOTIDE SEQUENCE</scope>
    <source>
        <tissue evidence="5">Bark</tissue>
    </source>
</reference>
<evidence type="ECO:0000256" key="1">
    <source>
        <dbReference type="ARBA" id="ARBA00023122"/>
    </source>
</evidence>
<dbReference type="PANTHER" id="PTHR43080:SF29">
    <property type="entry name" value="OS02G0818000 PROTEIN"/>
    <property type="match status" value="1"/>
</dbReference>
<dbReference type="OMA" id="DKMQPSA"/>
<organism evidence="4">
    <name type="scientific">Picea sitchensis</name>
    <name type="common">Sitka spruce</name>
    <name type="synonym">Pinus sitchensis</name>
    <dbReference type="NCBI Taxonomy" id="3332"/>
    <lineage>
        <taxon>Eukaryota</taxon>
        <taxon>Viridiplantae</taxon>
        <taxon>Streptophyta</taxon>
        <taxon>Embryophyta</taxon>
        <taxon>Tracheophyta</taxon>
        <taxon>Spermatophyta</taxon>
        <taxon>Pinopsida</taxon>
        <taxon>Pinidae</taxon>
        <taxon>Conifers I</taxon>
        <taxon>Pinales</taxon>
        <taxon>Pinaceae</taxon>
        <taxon>Picea</taxon>
    </lineage>
</organism>
<evidence type="ECO:0000313" key="4">
    <source>
        <dbReference type="EMBL" id="ABK26453.1"/>
    </source>
</evidence>
<dbReference type="SUPFAM" id="SSF54631">
    <property type="entry name" value="CBS-domain pair"/>
    <property type="match status" value="1"/>
</dbReference>
<dbReference type="AlphaFoldDB" id="A9P0P2"/>
<evidence type="ECO:0000313" key="5">
    <source>
        <dbReference type="EMBL" id="ACN41034.1"/>
    </source>
</evidence>
<dbReference type="InterPro" id="IPR046342">
    <property type="entry name" value="CBS_dom_sf"/>
</dbReference>
<evidence type="ECO:0000259" key="3">
    <source>
        <dbReference type="PROSITE" id="PS51371"/>
    </source>
</evidence>
<sequence>MSTAAGIVQGWNLVASHLGRAPEWGLKNGVIVNCRSAFIGKLTFPSSGLGWSAEVKGKRKSSSSSSASVVVLASGDSADVKVETPEEVLSGEWPGNFSMLNFEDLSSYLEPMIFKEEAQPSAFLGDVMSRTIRTATAEQLLEDIDYHFASISGLPVTDKDLKCIGVISKKDKAKAPKGLKSTVGEVMSSPAITLSAEKTVLDAAVLMLKSKIHRIPIVNDADQVVGIVTRADIFNALEGLPN</sequence>
<dbReference type="InterPro" id="IPR000644">
    <property type="entry name" value="CBS_dom"/>
</dbReference>
<dbReference type="EMBL" id="EF087198">
    <property type="protein sequence ID" value="ABK26453.1"/>
    <property type="molecule type" value="mRNA"/>
</dbReference>
<keyword evidence="1 2" id="KW-0129">CBS domain</keyword>
<evidence type="ECO:0000256" key="2">
    <source>
        <dbReference type="PROSITE-ProRule" id="PRU00703"/>
    </source>
</evidence>
<dbReference type="EMBL" id="BT071581">
    <property type="protein sequence ID" value="ACN41034.1"/>
    <property type="molecule type" value="mRNA"/>
</dbReference>